<dbReference type="InterPro" id="IPR002818">
    <property type="entry name" value="DJ-1/PfpI"/>
</dbReference>
<protein>
    <recommendedName>
        <fullName evidence="2">DJ-1/PfpI domain-containing protein</fullName>
    </recommendedName>
</protein>
<proteinExistence type="predicted"/>
<gene>
    <name evidence="3" type="ORF">GCM10018785_20130</name>
</gene>
<dbReference type="Pfam" id="PF01965">
    <property type="entry name" value="DJ-1_PfpI"/>
    <property type="match status" value="1"/>
</dbReference>
<evidence type="ECO:0000259" key="2">
    <source>
        <dbReference type="Pfam" id="PF01965"/>
    </source>
</evidence>
<dbReference type="PANTHER" id="PTHR43130:SF2">
    <property type="entry name" value="DJ-1_PFPI DOMAIN-CONTAINING PROTEIN"/>
    <property type="match status" value="1"/>
</dbReference>
<feature type="region of interest" description="Disordered" evidence="1">
    <location>
        <begin position="32"/>
        <end position="69"/>
    </location>
</feature>
<dbReference type="Proteomes" id="UP000608024">
    <property type="component" value="Unassembled WGS sequence"/>
</dbReference>
<dbReference type="GO" id="GO:0006355">
    <property type="term" value="P:regulation of DNA-templated transcription"/>
    <property type="evidence" value="ECO:0007669"/>
    <property type="project" value="TreeGrafter"/>
</dbReference>
<comment type="caution">
    <text evidence="3">The sequence shown here is derived from an EMBL/GenBank/DDBJ whole genome shotgun (WGS) entry which is preliminary data.</text>
</comment>
<evidence type="ECO:0000313" key="3">
    <source>
        <dbReference type="EMBL" id="GHE50394.1"/>
    </source>
</evidence>
<accession>A0A919DJ97</accession>
<keyword evidence="4" id="KW-1185">Reference proteome</keyword>
<name>A0A919DJ97_9ACTN</name>
<dbReference type="InterPro" id="IPR029062">
    <property type="entry name" value="Class_I_gatase-like"/>
</dbReference>
<sequence>MPGLGPALALPVLTLPVLTLPALSLSVLSLSVPSGGTAPPRRPPGGSSMPSPSRTAPPPSSSAGHRRPRRLRVHTVLYDGVEEQDFAGHVEVFGIVGEERLAQSFVTVDDSRRVRTSAGIDIVCRDPWSPRAADVIVVPGAGYGDGSALQREVRRGVLPAALAAARGRGLVLAGVCTGTMLLSAAGLTARRPCTTHHIALDDLREQGGRVTAGRVVDDGDLVTCGGVTSGIDLGLWLIERFFGADTALFAEEVLEYERRGTVHVA</sequence>
<feature type="domain" description="DJ-1/PfpI" evidence="2">
    <location>
        <begin position="72"/>
        <end position="239"/>
    </location>
</feature>
<evidence type="ECO:0000313" key="4">
    <source>
        <dbReference type="Proteomes" id="UP000608024"/>
    </source>
</evidence>
<dbReference type="InterPro" id="IPR052158">
    <property type="entry name" value="INH-QAR"/>
</dbReference>
<dbReference type="Gene3D" id="3.40.50.880">
    <property type="match status" value="1"/>
</dbReference>
<dbReference type="SUPFAM" id="SSF52317">
    <property type="entry name" value="Class I glutamine amidotransferase-like"/>
    <property type="match status" value="1"/>
</dbReference>
<dbReference type="EMBL" id="BNBT01000020">
    <property type="protein sequence ID" value="GHE50394.1"/>
    <property type="molecule type" value="Genomic_DNA"/>
</dbReference>
<reference evidence="3" key="1">
    <citation type="journal article" date="2014" name="Int. J. Syst. Evol. Microbiol.">
        <title>Complete genome sequence of Corynebacterium casei LMG S-19264T (=DSM 44701T), isolated from a smear-ripened cheese.</title>
        <authorList>
            <consortium name="US DOE Joint Genome Institute (JGI-PGF)"/>
            <person name="Walter F."/>
            <person name="Albersmeier A."/>
            <person name="Kalinowski J."/>
            <person name="Ruckert C."/>
        </authorList>
    </citation>
    <scope>NUCLEOTIDE SEQUENCE</scope>
    <source>
        <strain evidence="3">JCM 4784</strain>
    </source>
</reference>
<dbReference type="AlphaFoldDB" id="A0A919DJ97"/>
<reference evidence="3" key="2">
    <citation type="submission" date="2020-09" db="EMBL/GenBank/DDBJ databases">
        <authorList>
            <person name="Sun Q."/>
            <person name="Ohkuma M."/>
        </authorList>
    </citation>
    <scope>NUCLEOTIDE SEQUENCE</scope>
    <source>
        <strain evidence="3">JCM 4784</strain>
    </source>
</reference>
<evidence type="ECO:0000256" key="1">
    <source>
        <dbReference type="SAM" id="MobiDB-lite"/>
    </source>
</evidence>
<dbReference type="PANTHER" id="PTHR43130">
    <property type="entry name" value="ARAC-FAMILY TRANSCRIPTIONAL REGULATOR"/>
    <property type="match status" value="1"/>
</dbReference>
<organism evidence="3 4">
    <name type="scientific">Streptomyces longispororuber</name>
    <dbReference type="NCBI Taxonomy" id="68230"/>
    <lineage>
        <taxon>Bacteria</taxon>
        <taxon>Bacillati</taxon>
        <taxon>Actinomycetota</taxon>
        <taxon>Actinomycetes</taxon>
        <taxon>Kitasatosporales</taxon>
        <taxon>Streptomycetaceae</taxon>
        <taxon>Streptomyces</taxon>
    </lineage>
</organism>
<feature type="compositionally biased region" description="Low complexity" evidence="1">
    <location>
        <begin position="32"/>
        <end position="54"/>
    </location>
</feature>